<dbReference type="OrthoDB" id="9125at2"/>
<dbReference type="InterPro" id="IPR005318">
    <property type="entry name" value="OM_porin_bac"/>
</dbReference>
<comment type="similarity">
    <text evidence="1">Belongs to the outer membrane porin (Opr) (TC 1.B.25) family.</text>
</comment>
<dbReference type="AlphaFoldDB" id="B6BKB9"/>
<reference evidence="5 6" key="1">
    <citation type="journal article" date="2012" name="Proc. Natl. Acad. Sci. U.S.A.">
        <title>Genome and physiology of a model Epsilonproteobacterium responsible for sulfide detoxification in marine oxygen depletion zones.</title>
        <authorList>
            <person name="Grote J."/>
            <person name="Schott T."/>
            <person name="Bruckner C.G."/>
            <person name="Glockner F.O."/>
            <person name="Jost G."/>
            <person name="Teeling H."/>
            <person name="Labrenz M."/>
            <person name="Jurgens K."/>
        </authorList>
    </citation>
    <scope>NUCLEOTIDE SEQUENCE [LARGE SCALE GENOMIC DNA]</scope>
    <source>
        <strain evidence="5 6">GD1</strain>
    </source>
</reference>
<dbReference type="PANTHER" id="PTHR34596">
    <property type="entry name" value="CHITOPORIN"/>
    <property type="match status" value="1"/>
</dbReference>
<organism evidence="5 6">
    <name type="scientific">Sulfurimonas gotlandica (strain DSM 19862 / JCM 16533 / GD1)</name>
    <dbReference type="NCBI Taxonomy" id="929558"/>
    <lineage>
        <taxon>Bacteria</taxon>
        <taxon>Pseudomonadati</taxon>
        <taxon>Campylobacterota</taxon>
        <taxon>Epsilonproteobacteria</taxon>
        <taxon>Campylobacterales</taxon>
        <taxon>Sulfurimonadaceae</taxon>
        <taxon>Sulfurimonas</taxon>
    </lineage>
</organism>
<keyword evidence="2" id="KW-0813">Transport</keyword>
<dbReference type="RefSeq" id="WP_008337706.1">
    <property type="nucleotide sequence ID" value="NZ_AFRZ01000001.1"/>
</dbReference>
<dbReference type="PANTHER" id="PTHR34596:SF2">
    <property type="entry name" value="CHITOPORIN"/>
    <property type="match status" value="1"/>
</dbReference>
<evidence type="ECO:0000256" key="1">
    <source>
        <dbReference type="ARBA" id="ARBA00009075"/>
    </source>
</evidence>
<evidence type="ECO:0000313" key="5">
    <source>
        <dbReference type="EMBL" id="EHP28974.1"/>
    </source>
</evidence>
<dbReference type="Gene3D" id="2.40.160.10">
    <property type="entry name" value="Porin"/>
    <property type="match status" value="1"/>
</dbReference>
<dbReference type="GO" id="GO:0015288">
    <property type="term" value="F:porin activity"/>
    <property type="evidence" value="ECO:0007669"/>
    <property type="project" value="TreeGrafter"/>
</dbReference>
<dbReference type="GO" id="GO:0016020">
    <property type="term" value="C:membrane"/>
    <property type="evidence" value="ECO:0007669"/>
    <property type="project" value="InterPro"/>
</dbReference>
<sequence>MKKHIALSAIVVGLLGSVNVQAAEDLSTMFSEGKTSGQIRTFYINRDDNTKAGNQIATAVGGHLKYETAAYKGLSLGAAFHTTNRILQGLEDDVMGPNTTLLKNDGSSYSILGEAFIQYNAKDLGTKTTFKMGRQMLNTPLAGADDARMIPNMFEAYVLTNSDISNTTVVAAHVTKFAAGTFANAYNGGIVGATGGYTSVAGNTAKYQGEFTNMGTWAVGKETAGVSTVGAIFKNDNFKVQLWDYYAYDILNAVYAQVDAKWKCLLSDSVKPFASVQFIKEDGMGSVASVKDIDSMYWGAKVGAGIGGFKAYVAYSQQSDAEAGKSLENSTITPWGGMPAFTQGMVTRHMFLAGTKATKVAATYSFKEHGVNLSATGYYASFDMDANSGYGTARTAKEPGFDVIYYPDVVKKLQLRVRGNFPTDFGDNRDWSEYRFIANYNF</sequence>
<feature type="chain" id="PRO_5002843061" evidence="4">
    <location>
        <begin position="23"/>
        <end position="442"/>
    </location>
</feature>
<accession>B6BKB9</accession>
<dbReference type="InterPro" id="IPR023614">
    <property type="entry name" value="Porin_dom_sf"/>
</dbReference>
<gene>
    <name evidence="5" type="ORF">SMGD1_0447</name>
</gene>
<evidence type="ECO:0000256" key="3">
    <source>
        <dbReference type="ARBA" id="ARBA00022729"/>
    </source>
</evidence>
<dbReference type="HOGENOM" id="CLU_619515_0_0_7"/>
<evidence type="ECO:0000256" key="4">
    <source>
        <dbReference type="SAM" id="SignalP"/>
    </source>
</evidence>
<dbReference type="PATRIC" id="fig|929558.5.peg.445"/>
<feature type="signal peptide" evidence="4">
    <location>
        <begin position="1"/>
        <end position="22"/>
    </location>
</feature>
<comment type="caution">
    <text evidence="5">The sequence shown here is derived from an EMBL/GenBank/DDBJ whole genome shotgun (WGS) entry which is preliminary data.</text>
</comment>
<dbReference type="STRING" id="929558.SMGD1_0447"/>
<dbReference type="EMBL" id="AFRZ01000001">
    <property type="protein sequence ID" value="EHP28974.1"/>
    <property type="molecule type" value="Genomic_DNA"/>
</dbReference>
<dbReference type="eggNOG" id="COG3203">
    <property type="taxonomic scope" value="Bacteria"/>
</dbReference>
<keyword evidence="6" id="KW-1185">Reference proteome</keyword>
<protein>
    <submittedName>
        <fullName evidence="5">Outer membrane porin</fullName>
    </submittedName>
</protein>
<dbReference type="Proteomes" id="UP000006431">
    <property type="component" value="Unassembled WGS sequence"/>
</dbReference>
<keyword evidence="3 4" id="KW-0732">Signal</keyword>
<proteinExistence type="inferred from homology"/>
<accession>H1FUW7</accession>
<name>B6BKB9_SULGG</name>
<dbReference type="Pfam" id="PF03573">
    <property type="entry name" value="OprD"/>
    <property type="match status" value="1"/>
</dbReference>
<evidence type="ECO:0000313" key="6">
    <source>
        <dbReference type="Proteomes" id="UP000006431"/>
    </source>
</evidence>
<evidence type="ECO:0000256" key="2">
    <source>
        <dbReference type="ARBA" id="ARBA00022448"/>
    </source>
</evidence>